<comment type="caution">
    <text evidence="1">The sequence shown here is derived from an EMBL/GenBank/DDBJ whole genome shotgun (WGS) entry which is preliminary data.</text>
</comment>
<dbReference type="Proteomes" id="UP000814033">
    <property type="component" value="Unassembled WGS sequence"/>
</dbReference>
<accession>A0ACB8S333</accession>
<organism evidence="1 2">
    <name type="scientific">Auriscalpium vulgare</name>
    <dbReference type="NCBI Taxonomy" id="40419"/>
    <lineage>
        <taxon>Eukaryota</taxon>
        <taxon>Fungi</taxon>
        <taxon>Dikarya</taxon>
        <taxon>Basidiomycota</taxon>
        <taxon>Agaricomycotina</taxon>
        <taxon>Agaricomycetes</taxon>
        <taxon>Russulales</taxon>
        <taxon>Auriscalpiaceae</taxon>
        <taxon>Auriscalpium</taxon>
    </lineage>
</organism>
<keyword evidence="2" id="KW-1185">Reference proteome</keyword>
<protein>
    <submittedName>
        <fullName evidence="1">Uncharacterized protein</fullName>
    </submittedName>
</protein>
<evidence type="ECO:0000313" key="2">
    <source>
        <dbReference type="Proteomes" id="UP000814033"/>
    </source>
</evidence>
<proteinExistence type="predicted"/>
<name>A0ACB8S333_9AGAM</name>
<reference evidence="1" key="1">
    <citation type="submission" date="2021-02" db="EMBL/GenBank/DDBJ databases">
        <authorList>
            <consortium name="DOE Joint Genome Institute"/>
            <person name="Ahrendt S."/>
            <person name="Looney B.P."/>
            <person name="Miyauchi S."/>
            <person name="Morin E."/>
            <person name="Drula E."/>
            <person name="Courty P.E."/>
            <person name="Chicoki N."/>
            <person name="Fauchery L."/>
            <person name="Kohler A."/>
            <person name="Kuo A."/>
            <person name="Labutti K."/>
            <person name="Pangilinan J."/>
            <person name="Lipzen A."/>
            <person name="Riley R."/>
            <person name="Andreopoulos W."/>
            <person name="He G."/>
            <person name="Johnson J."/>
            <person name="Barry K.W."/>
            <person name="Grigoriev I.V."/>
            <person name="Nagy L."/>
            <person name="Hibbett D."/>
            <person name="Henrissat B."/>
            <person name="Matheny P.B."/>
            <person name="Labbe J."/>
            <person name="Martin F."/>
        </authorList>
    </citation>
    <scope>NUCLEOTIDE SEQUENCE</scope>
    <source>
        <strain evidence="1">FP105234-sp</strain>
    </source>
</reference>
<gene>
    <name evidence="1" type="ORF">FA95DRAFT_1555768</name>
</gene>
<sequence>MSSDTTYHVRPAAAAPPGPRVKPQPKVSALSSPFTYNPSDDGTDENLLILLHGLGDTQVAFGKLGRSLNLPQTATLALRAPAQIPYLYEDAFQWYPSFDHLGELIAQPNPTPALDYVLKVLDHLTRDCAWPPHHIHLFGFAQGGSVAAESALKWWRRELDVQKGPTSSEARPLGSVVSVGGPLLSYPTLQTVCPTPILVFRRLPPAEDALASEALAAFRKGFSLVVEAKRSGEGMPRSKDEWYPIMKFWSERLGRRQVEGLYEVMSGQS</sequence>
<evidence type="ECO:0000313" key="1">
    <source>
        <dbReference type="EMBL" id="KAI0050265.1"/>
    </source>
</evidence>
<dbReference type="EMBL" id="MU275863">
    <property type="protein sequence ID" value="KAI0050265.1"/>
    <property type="molecule type" value="Genomic_DNA"/>
</dbReference>
<reference evidence="1" key="2">
    <citation type="journal article" date="2022" name="New Phytol.">
        <title>Evolutionary transition to the ectomycorrhizal habit in the genomes of a hyperdiverse lineage of mushroom-forming fungi.</title>
        <authorList>
            <person name="Looney B."/>
            <person name="Miyauchi S."/>
            <person name="Morin E."/>
            <person name="Drula E."/>
            <person name="Courty P.E."/>
            <person name="Kohler A."/>
            <person name="Kuo A."/>
            <person name="LaButti K."/>
            <person name="Pangilinan J."/>
            <person name="Lipzen A."/>
            <person name="Riley R."/>
            <person name="Andreopoulos W."/>
            <person name="He G."/>
            <person name="Johnson J."/>
            <person name="Nolan M."/>
            <person name="Tritt A."/>
            <person name="Barry K.W."/>
            <person name="Grigoriev I.V."/>
            <person name="Nagy L.G."/>
            <person name="Hibbett D."/>
            <person name="Henrissat B."/>
            <person name="Matheny P.B."/>
            <person name="Labbe J."/>
            <person name="Martin F.M."/>
        </authorList>
    </citation>
    <scope>NUCLEOTIDE SEQUENCE</scope>
    <source>
        <strain evidence="1">FP105234-sp</strain>
    </source>
</reference>